<comment type="similarity">
    <text evidence="5">Belongs to the SAT4 family.</text>
</comment>
<feature type="transmembrane region" description="Helical" evidence="7">
    <location>
        <begin position="143"/>
        <end position="171"/>
    </location>
</feature>
<dbReference type="AlphaFoldDB" id="A0A9N9L2U7"/>
<evidence type="ECO:0000313" key="10">
    <source>
        <dbReference type="Proteomes" id="UP000696280"/>
    </source>
</evidence>
<evidence type="ECO:0000256" key="6">
    <source>
        <dbReference type="SAM" id="MobiDB-lite"/>
    </source>
</evidence>
<evidence type="ECO:0000256" key="7">
    <source>
        <dbReference type="SAM" id="Phobius"/>
    </source>
</evidence>
<reference evidence="9" key="1">
    <citation type="submission" date="2021-07" db="EMBL/GenBank/DDBJ databases">
        <authorList>
            <person name="Durling M."/>
        </authorList>
    </citation>
    <scope>NUCLEOTIDE SEQUENCE</scope>
</reference>
<feature type="region of interest" description="Disordered" evidence="6">
    <location>
        <begin position="295"/>
        <end position="315"/>
    </location>
</feature>
<evidence type="ECO:0000313" key="9">
    <source>
        <dbReference type="EMBL" id="CAG8959185.1"/>
    </source>
</evidence>
<feature type="transmembrane region" description="Helical" evidence="7">
    <location>
        <begin position="110"/>
        <end position="131"/>
    </location>
</feature>
<keyword evidence="2 7" id="KW-0812">Transmembrane</keyword>
<feature type="domain" description="Rhodopsin" evidence="8">
    <location>
        <begin position="40"/>
        <end position="282"/>
    </location>
</feature>
<comment type="subcellular location">
    <subcellularLocation>
        <location evidence="1">Membrane</location>
        <topology evidence="1">Multi-pass membrane protein</topology>
    </subcellularLocation>
</comment>
<dbReference type="InterPro" id="IPR049326">
    <property type="entry name" value="Rhodopsin_dom_fungi"/>
</dbReference>
<protein>
    <recommendedName>
        <fullName evidence="8">Rhodopsin domain-containing protein</fullName>
    </recommendedName>
</protein>
<dbReference type="OrthoDB" id="444631at2759"/>
<proteinExistence type="inferred from homology"/>
<feature type="transmembrane region" description="Helical" evidence="7">
    <location>
        <begin position="262"/>
        <end position="283"/>
    </location>
</feature>
<feature type="compositionally biased region" description="Polar residues" evidence="6">
    <location>
        <begin position="295"/>
        <end position="308"/>
    </location>
</feature>
<feature type="transmembrane region" description="Helical" evidence="7">
    <location>
        <begin position="224"/>
        <end position="242"/>
    </location>
</feature>
<dbReference type="Pfam" id="PF20684">
    <property type="entry name" value="Fung_rhodopsin"/>
    <property type="match status" value="1"/>
</dbReference>
<evidence type="ECO:0000256" key="5">
    <source>
        <dbReference type="ARBA" id="ARBA00038359"/>
    </source>
</evidence>
<dbReference type="Proteomes" id="UP000696280">
    <property type="component" value="Unassembled WGS sequence"/>
</dbReference>
<gene>
    <name evidence="9" type="ORF">HYFRA_00012542</name>
</gene>
<evidence type="ECO:0000256" key="3">
    <source>
        <dbReference type="ARBA" id="ARBA00022989"/>
    </source>
</evidence>
<evidence type="ECO:0000259" key="8">
    <source>
        <dbReference type="Pfam" id="PF20684"/>
    </source>
</evidence>
<evidence type="ECO:0000256" key="4">
    <source>
        <dbReference type="ARBA" id="ARBA00023136"/>
    </source>
</evidence>
<dbReference type="PANTHER" id="PTHR33048:SF47">
    <property type="entry name" value="INTEGRAL MEMBRANE PROTEIN-RELATED"/>
    <property type="match status" value="1"/>
</dbReference>
<evidence type="ECO:0000256" key="1">
    <source>
        <dbReference type="ARBA" id="ARBA00004141"/>
    </source>
</evidence>
<name>A0A9N9L2U7_9HELO</name>
<sequence length="315" mass="35924">MGEYDNLGRVSKQSFLASTIFFFIVAVISVTIHFSIRYRYIRLHIQNEFTLDDGFLLLGLVFLIIAFSLLFTFIDAMYLAEAFVYGGPSFSERAPSNWMQTIFDLKKMKVVTLCCLWCSIICVKMSFLFFFKKLIDKLPSMMLYWKITLGVNLVVSVYGLLKYLLVCPYYYDLKALQCNRGYLAERFFATTIAQIVADVLSDLMIVVIPWFIIWKIQASLMQKAALIFSLCLTIIFVGVTIVRSTGLMVENETIDAVWGTYWLFITAELGIIMASGISFRSFFIAARRMSQSYPSFEQRSGSGATSRKPSVALQP</sequence>
<dbReference type="GO" id="GO:0016020">
    <property type="term" value="C:membrane"/>
    <property type="evidence" value="ECO:0007669"/>
    <property type="project" value="UniProtKB-SubCell"/>
</dbReference>
<dbReference type="InterPro" id="IPR052337">
    <property type="entry name" value="SAT4-like"/>
</dbReference>
<keyword evidence="10" id="KW-1185">Reference proteome</keyword>
<dbReference type="PANTHER" id="PTHR33048">
    <property type="entry name" value="PTH11-LIKE INTEGRAL MEMBRANE PROTEIN (AFU_ORTHOLOGUE AFUA_5G11245)"/>
    <property type="match status" value="1"/>
</dbReference>
<keyword evidence="4 7" id="KW-0472">Membrane</keyword>
<accession>A0A9N9L2U7</accession>
<feature type="transmembrane region" description="Helical" evidence="7">
    <location>
        <begin position="55"/>
        <end position="80"/>
    </location>
</feature>
<evidence type="ECO:0000256" key="2">
    <source>
        <dbReference type="ARBA" id="ARBA00022692"/>
    </source>
</evidence>
<organism evidence="9 10">
    <name type="scientific">Hymenoscyphus fraxineus</name>
    <dbReference type="NCBI Taxonomy" id="746836"/>
    <lineage>
        <taxon>Eukaryota</taxon>
        <taxon>Fungi</taxon>
        <taxon>Dikarya</taxon>
        <taxon>Ascomycota</taxon>
        <taxon>Pezizomycotina</taxon>
        <taxon>Leotiomycetes</taxon>
        <taxon>Helotiales</taxon>
        <taxon>Helotiaceae</taxon>
        <taxon>Hymenoscyphus</taxon>
    </lineage>
</organism>
<feature type="transmembrane region" description="Helical" evidence="7">
    <location>
        <begin position="191"/>
        <end position="212"/>
    </location>
</feature>
<feature type="transmembrane region" description="Helical" evidence="7">
    <location>
        <begin position="15"/>
        <end position="34"/>
    </location>
</feature>
<dbReference type="EMBL" id="CAJVRL010000090">
    <property type="protein sequence ID" value="CAG8959185.1"/>
    <property type="molecule type" value="Genomic_DNA"/>
</dbReference>
<keyword evidence="3 7" id="KW-1133">Transmembrane helix</keyword>
<comment type="caution">
    <text evidence="9">The sequence shown here is derived from an EMBL/GenBank/DDBJ whole genome shotgun (WGS) entry which is preliminary data.</text>
</comment>